<gene>
    <name evidence="2" type="ORF">BDA99DRAFT_84090</name>
</gene>
<proteinExistence type="predicted"/>
<protein>
    <submittedName>
        <fullName evidence="2">Uncharacterized protein</fullName>
    </submittedName>
</protein>
<evidence type="ECO:0000313" key="3">
    <source>
        <dbReference type="Proteomes" id="UP001209540"/>
    </source>
</evidence>
<reference evidence="2" key="2">
    <citation type="submission" date="2023-02" db="EMBL/GenBank/DDBJ databases">
        <authorList>
            <consortium name="DOE Joint Genome Institute"/>
            <person name="Mondo S.J."/>
            <person name="Chang Y."/>
            <person name="Wang Y."/>
            <person name="Ahrendt S."/>
            <person name="Andreopoulos W."/>
            <person name="Barry K."/>
            <person name="Beard J."/>
            <person name="Benny G.L."/>
            <person name="Blankenship S."/>
            <person name="Bonito G."/>
            <person name="Cuomo C."/>
            <person name="Desiro A."/>
            <person name="Gervers K.A."/>
            <person name="Hundley H."/>
            <person name="Kuo A."/>
            <person name="LaButti K."/>
            <person name="Lang B.F."/>
            <person name="Lipzen A."/>
            <person name="O'Donnell K."/>
            <person name="Pangilinan J."/>
            <person name="Reynolds N."/>
            <person name="Sandor L."/>
            <person name="Smith M.W."/>
            <person name="Tsang A."/>
            <person name="Grigoriev I.V."/>
            <person name="Stajich J.E."/>
            <person name="Spatafora J.W."/>
        </authorList>
    </citation>
    <scope>NUCLEOTIDE SEQUENCE</scope>
    <source>
        <strain evidence="2">RSA 2281</strain>
    </source>
</reference>
<organism evidence="2 3">
    <name type="scientific">Phascolomyces articulosus</name>
    <dbReference type="NCBI Taxonomy" id="60185"/>
    <lineage>
        <taxon>Eukaryota</taxon>
        <taxon>Fungi</taxon>
        <taxon>Fungi incertae sedis</taxon>
        <taxon>Mucoromycota</taxon>
        <taxon>Mucoromycotina</taxon>
        <taxon>Mucoromycetes</taxon>
        <taxon>Mucorales</taxon>
        <taxon>Lichtheimiaceae</taxon>
        <taxon>Phascolomyces</taxon>
    </lineage>
</organism>
<reference evidence="2" key="1">
    <citation type="journal article" date="2022" name="IScience">
        <title>Evolution of zygomycete secretomes and the origins of terrestrial fungal ecologies.</title>
        <authorList>
            <person name="Chang Y."/>
            <person name="Wang Y."/>
            <person name="Mondo S."/>
            <person name="Ahrendt S."/>
            <person name="Andreopoulos W."/>
            <person name="Barry K."/>
            <person name="Beard J."/>
            <person name="Benny G.L."/>
            <person name="Blankenship S."/>
            <person name="Bonito G."/>
            <person name="Cuomo C."/>
            <person name="Desiro A."/>
            <person name="Gervers K.A."/>
            <person name="Hundley H."/>
            <person name="Kuo A."/>
            <person name="LaButti K."/>
            <person name="Lang B.F."/>
            <person name="Lipzen A."/>
            <person name="O'Donnell K."/>
            <person name="Pangilinan J."/>
            <person name="Reynolds N."/>
            <person name="Sandor L."/>
            <person name="Smith M.E."/>
            <person name="Tsang A."/>
            <person name="Grigoriev I.V."/>
            <person name="Stajich J.E."/>
            <person name="Spatafora J.W."/>
        </authorList>
    </citation>
    <scope>NUCLEOTIDE SEQUENCE</scope>
    <source>
        <strain evidence="2">RSA 2281</strain>
    </source>
</reference>
<comment type="caution">
    <text evidence="2">The sequence shown here is derived from an EMBL/GenBank/DDBJ whole genome shotgun (WGS) entry which is preliminary data.</text>
</comment>
<feature type="region of interest" description="Disordered" evidence="1">
    <location>
        <begin position="124"/>
        <end position="147"/>
    </location>
</feature>
<accession>A0AAD5K8P6</accession>
<evidence type="ECO:0000313" key="2">
    <source>
        <dbReference type="EMBL" id="KAI9260516.1"/>
    </source>
</evidence>
<keyword evidence="3" id="KW-1185">Reference proteome</keyword>
<sequence>MADMRISKVLPTVNCSDCGKAVHVREIADHVCGSAAATLPPVPSLPPLAVDTSPATIQRPRKSSNKSLDSSSPLSGSRFNFHFWTGKAKDTLKNATTLGSKKSMIAAQSPSTNTYEHAITTPSAMEQQHQYHRHQPQPPLPQQRERKMSFGKPTYQEKTWLPEDDELISPIFDFTPPFAQHYRKNSTSPAPPPNFASKFDKQKPPRSTSSDETTSPITPHGTIANDFFSPTSSSPSRRCARCHRDVVKENAIPVHDDVNISQKKKEMTE</sequence>
<dbReference type="EMBL" id="JAIXMP010000016">
    <property type="protein sequence ID" value="KAI9260516.1"/>
    <property type="molecule type" value="Genomic_DNA"/>
</dbReference>
<feature type="region of interest" description="Disordered" evidence="1">
    <location>
        <begin position="42"/>
        <end position="74"/>
    </location>
</feature>
<evidence type="ECO:0000256" key="1">
    <source>
        <dbReference type="SAM" id="MobiDB-lite"/>
    </source>
</evidence>
<feature type="region of interest" description="Disordered" evidence="1">
    <location>
        <begin position="179"/>
        <end position="240"/>
    </location>
</feature>
<feature type="compositionally biased region" description="Low complexity" evidence="1">
    <location>
        <begin position="65"/>
        <end position="74"/>
    </location>
</feature>
<feature type="compositionally biased region" description="Low complexity" evidence="1">
    <location>
        <begin position="227"/>
        <end position="237"/>
    </location>
</feature>
<feature type="compositionally biased region" description="Polar residues" evidence="1">
    <location>
        <begin position="205"/>
        <end position="217"/>
    </location>
</feature>
<dbReference type="Proteomes" id="UP001209540">
    <property type="component" value="Unassembled WGS sequence"/>
</dbReference>
<name>A0AAD5K8P6_9FUNG</name>
<dbReference type="AlphaFoldDB" id="A0AAD5K8P6"/>